<gene>
    <name evidence="2" type="ORF">J2Z75_000832</name>
</gene>
<keyword evidence="3" id="KW-1185">Reference proteome</keyword>
<comment type="caution">
    <text evidence="2">The sequence shown here is derived from an EMBL/GenBank/DDBJ whole genome shotgun (WGS) entry which is preliminary data.</text>
</comment>
<feature type="signal peptide" evidence="1">
    <location>
        <begin position="1"/>
        <end position="20"/>
    </location>
</feature>
<feature type="chain" id="PRO_5045717490" description="DUF4087 domain-containing protein" evidence="1">
    <location>
        <begin position="21"/>
        <end position="119"/>
    </location>
</feature>
<sequence>MKLRIAALVIAGLAASPLLAAETRCGWLQNPTPANWWLDDADGSWTIMSQGAGEGPPGMDLISDISERDYVRTNGNYGYACACLSVETDENEEAITEILSFRQLPLSKCENDGKLSTPE</sequence>
<proteinExistence type="predicted"/>
<dbReference type="Proteomes" id="UP000823786">
    <property type="component" value="Unassembled WGS sequence"/>
</dbReference>
<evidence type="ECO:0000313" key="3">
    <source>
        <dbReference type="Proteomes" id="UP000823786"/>
    </source>
</evidence>
<dbReference type="Pfam" id="PF13316">
    <property type="entry name" value="DUF4087"/>
    <property type="match status" value="1"/>
</dbReference>
<keyword evidence="1" id="KW-0732">Signal</keyword>
<accession>A0ABS4EHD3</accession>
<organism evidence="2 3">
    <name type="scientific">Rhizobium herbae</name>
    <dbReference type="NCBI Taxonomy" id="508661"/>
    <lineage>
        <taxon>Bacteria</taxon>
        <taxon>Pseudomonadati</taxon>
        <taxon>Pseudomonadota</taxon>
        <taxon>Alphaproteobacteria</taxon>
        <taxon>Hyphomicrobiales</taxon>
        <taxon>Rhizobiaceae</taxon>
        <taxon>Rhizobium/Agrobacterium group</taxon>
        <taxon>Rhizobium</taxon>
    </lineage>
</organism>
<dbReference type="RefSeq" id="WP_209848051.1">
    <property type="nucleotide sequence ID" value="NZ_JAGGJV010000001.1"/>
</dbReference>
<evidence type="ECO:0008006" key="4">
    <source>
        <dbReference type="Google" id="ProtNLM"/>
    </source>
</evidence>
<evidence type="ECO:0000256" key="1">
    <source>
        <dbReference type="SAM" id="SignalP"/>
    </source>
</evidence>
<reference evidence="2 3" key="1">
    <citation type="submission" date="2021-03" db="EMBL/GenBank/DDBJ databases">
        <title>Genomic Encyclopedia of Type Strains, Phase IV (KMG-IV): sequencing the most valuable type-strain genomes for metagenomic binning, comparative biology and taxonomic classification.</title>
        <authorList>
            <person name="Goeker M."/>
        </authorList>
    </citation>
    <scope>NUCLEOTIDE SEQUENCE [LARGE SCALE GENOMIC DNA]</scope>
    <source>
        <strain evidence="2 3">DSM 26427</strain>
    </source>
</reference>
<dbReference type="InterPro" id="IPR025145">
    <property type="entry name" value="DUF4087"/>
</dbReference>
<protein>
    <recommendedName>
        <fullName evidence="4">DUF4087 domain-containing protein</fullName>
    </recommendedName>
</protein>
<evidence type="ECO:0000313" key="2">
    <source>
        <dbReference type="EMBL" id="MBP1857352.1"/>
    </source>
</evidence>
<name>A0ABS4EHD3_9HYPH</name>
<dbReference type="EMBL" id="JAGGJV010000001">
    <property type="protein sequence ID" value="MBP1857352.1"/>
    <property type="molecule type" value="Genomic_DNA"/>
</dbReference>